<dbReference type="InterPro" id="IPR018680">
    <property type="entry name" value="DUF2164"/>
</dbReference>
<protein>
    <submittedName>
        <fullName evidence="1">DUF2164 family protein</fullName>
    </submittedName>
</protein>
<gene>
    <name evidence="1" type="ORF">FJM64_22940</name>
</gene>
<accession>A0A5V7LL75</accession>
<evidence type="ECO:0000313" key="1">
    <source>
        <dbReference type="EMBL" id="EBG8364602.1"/>
    </source>
</evidence>
<name>A0A5V7LL75_SALTM</name>
<sequence length="79" mass="9191">MKISDIEKNIYKGLAEFISQKIRDEHDICLGQFESEELLDEILKRVIPVIYNVAIDDAIKSVRNVGDRLEEELDMRKVV</sequence>
<dbReference type="EMBL" id="AAFKDR010000045">
    <property type="protein sequence ID" value="EBG8364602.1"/>
    <property type="molecule type" value="Genomic_DNA"/>
</dbReference>
<dbReference type="Pfam" id="PF09932">
    <property type="entry name" value="DUF2164"/>
    <property type="match status" value="1"/>
</dbReference>
<reference evidence="1" key="1">
    <citation type="submission" date="2019-06" db="EMBL/GenBank/DDBJ databases">
        <authorList>
            <person name="Ashton P.M."/>
            <person name="Dallman T."/>
            <person name="Nair S."/>
            <person name="De Pinna E."/>
            <person name="Peters T."/>
            <person name="Grant K."/>
        </authorList>
    </citation>
    <scope>NUCLEOTIDE SEQUENCE</scope>
    <source>
        <strain evidence="1">758712</strain>
    </source>
</reference>
<dbReference type="AlphaFoldDB" id="A0A5V7LL75"/>
<organism evidence="1">
    <name type="scientific">Salmonella typhimurium</name>
    <dbReference type="NCBI Taxonomy" id="90371"/>
    <lineage>
        <taxon>Bacteria</taxon>
        <taxon>Pseudomonadati</taxon>
        <taxon>Pseudomonadota</taxon>
        <taxon>Gammaproteobacteria</taxon>
        <taxon>Enterobacterales</taxon>
        <taxon>Enterobacteriaceae</taxon>
        <taxon>Salmonella</taxon>
    </lineage>
</organism>
<comment type="caution">
    <text evidence="1">The sequence shown here is derived from an EMBL/GenBank/DDBJ whole genome shotgun (WGS) entry which is preliminary data.</text>
</comment>
<proteinExistence type="predicted"/>